<sequence>MNRVKLKIVVIPSQFADIPTDSLASFNSRKFLHLTDPETSLEKVCGELTRRFKRLYPFEEEILIENLQDDDKCDLDAEFKVSDVLGPGETLRVVIGNDLNPNRANANRSYMSTILNSNSTPSQAKLSNLHHPSQSTPLISAAPALIQENTSPISNRTITQRFFETSDQNIPMKSPNHTNHSKTYDENSPRDSSAPLTMKRIRPSKKADSSKSKISLDNDDSHISFPPPEQEEDRTIPQKRELSKPSEYPLPGKRRITSGMLAMPPHAQLEKERIEQEINSSQHNATSMKNISSGSSSEDEDSSVVLPPASENLDVEESQAEIEHDNDNDPKEDAQSSIEEAKKETLTKSEIIKLFKNGMKIPPSIRNRFASKNGSVDMDEIQKNAIIRNLEIDMVDGNIIPAGEKRATRGHSKKTKGNAETPSSPPKKGSEAEQDVTSKNSEDTQAEDHRESNLPDTSVPANPESVTINKDNESSQVSDSQPKAKTSFATNINDKSTSENLDEILGEFEELDSRLKSYKKQSYDSQIGNSISEAKRFESKNETTSNISNGGVSQTKSAKTTGGTIVQDTEADPVKEQEKPSKDKNRTQESGPSSQSPPKTKVSKIQKDVKDKKDAETAQKASSAPQVSKKETNTRNSTSTPSVISRKNSKNSDSSDNSSSSEDDNSEDEQKENKRPRLADDVHSVSQKGTGISFKRKIDKPKSRIENGSKETPKGRPMEAEKSTAIDKAPGKQPTEEKKDGSVASGRKKSYSNEIKKPVLTSLKDLALRGVPDVESNRKKSDPASKAASQKAVTGSNIAVESSSESDSEDESSSDDSSDSSNGSSSSSDDESDKETSDKFIDAKKFKKKKKTRGGFTALMKDAKKL</sequence>
<reference evidence="5" key="2">
    <citation type="journal article" date="2012" name="G3 (Bethesda)">
        <title>Pichia sorbitophila, an interspecies yeast hybrid reveals early steps of genome resolution following polyploidization.</title>
        <authorList>
            <person name="Leh Louis V."/>
            <person name="Despons L."/>
            <person name="Friedrich A."/>
            <person name="Martin T."/>
            <person name="Durrens P."/>
            <person name="Casaregola S."/>
            <person name="Neuveglise C."/>
            <person name="Fairhead C."/>
            <person name="Marck C."/>
            <person name="Cruz J.A."/>
            <person name="Straub M.L."/>
            <person name="Kugler V."/>
            <person name="Sacerdot C."/>
            <person name="Uzunov Z."/>
            <person name="Thierry A."/>
            <person name="Weiss S."/>
            <person name="Bleykasten C."/>
            <person name="De Montigny J."/>
            <person name="Jacques N."/>
            <person name="Jung P."/>
            <person name="Lemaire M."/>
            <person name="Mallet S."/>
            <person name="Morel G."/>
            <person name="Richard G.F."/>
            <person name="Sarkar A."/>
            <person name="Savel G."/>
            <person name="Schacherer J."/>
            <person name="Seret M.L."/>
            <person name="Talla E."/>
            <person name="Samson G."/>
            <person name="Jubin C."/>
            <person name="Poulain J."/>
            <person name="Vacherie B."/>
            <person name="Barbe V."/>
            <person name="Pelletier E."/>
            <person name="Sherman D.J."/>
            <person name="Westhof E."/>
            <person name="Weissenbach J."/>
            <person name="Baret P.V."/>
            <person name="Wincker P."/>
            <person name="Gaillardin C."/>
            <person name="Dujon B."/>
            <person name="Souciet J.L."/>
        </authorList>
    </citation>
    <scope>NUCLEOTIDE SEQUENCE [LARGE SCALE GENOMIC DNA]</scope>
    <source>
        <strain evidence="5">ATCC MYA-4447 / BCRC 22081 / CBS 7064 / NBRC 10061 / NRRL Y-12695</strain>
    </source>
</reference>
<dbReference type="Proteomes" id="UP000005222">
    <property type="component" value="Chromosome L"/>
</dbReference>
<dbReference type="Proteomes" id="UP000005222">
    <property type="component" value="Chromosome K"/>
</dbReference>
<feature type="compositionally biased region" description="Basic and acidic residues" evidence="1">
    <location>
        <begin position="205"/>
        <end position="222"/>
    </location>
</feature>
<dbReference type="InterPro" id="IPR043185">
    <property type="entry name" value="Net1/Tof2"/>
</dbReference>
<name>G8Y5X2_PICSO</name>
<evidence type="ECO:0000313" key="5">
    <source>
        <dbReference type="Proteomes" id="UP000005222"/>
    </source>
</evidence>
<dbReference type="InterPro" id="IPR018844">
    <property type="entry name" value="Dnt1-like_N"/>
</dbReference>
<feature type="compositionally biased region" description="Acidic residues" evidence="1">
    <location>
        <begin position="661"/>
        <end position="670"/>
    </location>
</feature>
<evidence type="ECO:0000256" key="1">
    <source>
        <dbReference type="SAM" id="MobiDB-lite"/>
    </source>
</evidence>
<feature type="compositionally biased region" description="Basic and acidic residues" evidence="1">
    <location>
        <begin position="834"/>
        <end position="844"/>
    </location>
</feature>
<evidence type="ECO:0000259" key="2">
    <source>
        <dbReference type="Pfam" id="PF10407"/>
    </source>
</evidence>
<feature type="compositionally biased region" description="Polar residues" evidence="1">
    <location>
        <begin position="165"/>
        <end position="178"/>
    </location>
</feature>
<accession>G8Y5X2</accession>
<feature type="region of interest" description="Disordered" evidence="1">
    <location>
        <begin position="401"/>
        <end position="499"/>
    </location>
</feature>
<feature type="compositionally biased region" description="Polar residues" evidence="1">
    <location>
        <begin position="454"/>
        <end position="499"/>
    </location>
</feature>
<feature type="compositionally biased region" description="Polar residues" evidence="1">
    <location>
        <begin position="588"/>
        <end position="598"/>
    </location>
</feature>
<feature type="region of interest" description="Disordered" evidence="1">
    <location>
        <begin position="277"/>
        <end position="344"/>
    </location>
</feature>
<dbReference type="InParanoid" id="G8Y5X2"/>
<organism evidence="4 5">
    <name type="scientific">Pichia sorbitophila (strain ATCC MYA-4447 / BCRC 22081 / CBS 7064 / NBRC 10061 / NRRL Y-12695)</name>
    <name type="common">Hybrid yeast</name>
    <dbReference type="NCBI Taxonomy" id="559304"/>
    <lineage>
        <taxon>Eukaryota</taxon>
        <taxon>Fungi</taxon>
        <taxon>Dikarya</taxon>
        <taxon>Ascomycota</taxon>
        <taxon>Saccharomycotina</taxon>
        <taxon>Pichiomycetes</taxon>
        <taxon>Debaryomycetaceae</taxon>
        <taxon>Millerozyma</taxon>
    </lineage>
</organism>
<feature type="compositionally biased region" description="Polar residues" evidence="1">
    <location>
        <begin position="277"/>
        <end position="291"/>
    </location>
</feature>
<evidence type="ECO:0000313" key="4">
    <source>
        <dbReference type="EMBL" id="CCE85033.1"/>
    </source>
</evidence>
<gene>
    <name evidence="4" type="primary">Piso0_004602</name>
    <name evidence="3" type="ORF">GNLVRS01_PISO0K20492g</name>
    <name evidence="4" type="ORF">GNLVRS01_PISO0L20493g</name>
</gene>
<feature type="compositionally biased region" description="Basic and acidic residues" evidence="1">
    <location>
        <begin position="700"/>
        <end position="725"/>
    </location>
</feature>
<dbReference type="GO" id="GO:0000183">
    <property type="term" value="P:rDNA heterochromatin formation"/>
    <property type="evidence" value="ECO:0007669"/>
    <property type="project" value="InterPro"/>
</dbReference>
<feature type="compositionally biased region" description="Polar residues" evidence="1">
    <location>
        <begin position="542"/>
        <end position="567"/>
    </location>
</feature>
<feature type="region of interest" description="Disordered" evidence="1">
    <location>
        <begin position="165"/>
        <end position="257"/>
    </location>
</feature>
<reference evidence="4" key="1">
    <citation type="submission" date="2011-10" db="EMBL/GenBank/DDBJ databases">
        <authorList>
            <person name="Genoscope - CEA"/>
        </authorList>
    </citation>
    <scope>NUCLEOTIDE SEQUENCE</scope>
</reference>
<feature type="compositionally biased region" description="Basic and acidic residues" evidence="1">
    <location>
        <begin position="321"/>
        <end position="344"/>
    </location>
</feature>
<feature type="region of interest" description="Disordered" evidence="1">
    <location>
        <begin position="518"/>
        <end position="866"/>
    </location>
</feature>
<dbReference type="AlphaFoldDB" id="G8Y5X2"/>
<dbReference type="PANTHER" id="PTHR28196">
    <property type="entry name" value="NUCLEOLAR PROTEIN NET1-RELATED"/>
    <property type="match status" value="1"/>
</dbReference>
<feature type="compositionally biased region" description="Low complexity" evidence="1">
    <location>
        <begin position="651"/>
        <end position="660"/>
    </location>
</feature>
<proteinExistence type="predicted"/>
<feature type="compositionally biased region" description="Basic and acidic residues" evidence="1">
    <location>
        <begin position="605"/>
        <end position="617"/>
    </location>
</feature>
<feature type="region of interest" description="Disordered" evidence="1">
    <location>
        <begin position="116"/>
        <end position="135"/>
    </location>
</feature>
<protein>
    <submittedName>
        <fullName evidence="4">Piso0_004602 protein</fullName>
    </submittedName>
</protein>
<feature type="compositionally biased region" description="Polar residues" evidence="1">
    <location>
        <begin position="787"/>
        <end position="800"/>
    </location>
</feature>
<dbReference type="eggNOG" id="ENOG502QW4V">
    <property type="taxonomic scope" value="Eukaryota"/>
</dbReference>
<dbReference type="OrthoDB" id="6365676at2759"/>
<dbReference type="STRING" id="559304.G8Y5X2"/>
<feature type="compositionally biased region" description="Polar residues" evidence="1">
    <location>
        <begin position="523"/>
        <end position="532"/>
    </location>
</feature>
<feature type="compositionally biased region" description="Polar residues" evidence="1">
    <location>
        <begin position="634"/>
        <end position="646"/>
    </location>
</feature>
<dbReference type="EMBL" id="FO082048">
    <property type="protein sequence ID" value="CCE85033.1"/>
    <property type="molecule type" value="Genomic_DNA"/>
</dbReference>
<dbReference type="HOGENOM" id="CLU_330963_0_0_1"/>
<feature type="compositionally biased region" description="Acidic residues" evidence="1">
    <location>
        <begin position="804"/>
        <end position="818"/>
    </location>
</feature>
<feature type="compositionally biased region" description="Basic and acidic residues" evidence="1">
    <location>
        <begin position="671"/>
        <end position="683"/>
    </location>
</feature>
<dbReference type="OMA" id="ECPENSP"/>
<feature type="compositionally biased region" description="Basic and acidic residues" evidence="1">
    <location>
        <begin position="440"/>
        <end position="453"/>
    </location>
</feature>
<evidence type="ECO:0000313" key="3">
    <source>
        <dbReference type="EMBL" id="CCE84002.1"/>
    </source>
</evidence>
<keyword evidence="5" id="KW-1185">Reference proteome</keyword>
<dbReference type="EMBL" id="FO082049">
    <property type="protein sequence ID" value="CCE84002.1"/>
    <property type="molecule type" value="Genomic_DNA"/>
</dbReference>
<feature type="compositionally biased region" description="Basic and acidic residues" evidence="1">
    <location>
        <begin position="233"/>
        <end position="244"/>
    </location>
</feature>
<dbReference type="PANTHER" id="PTHR28196:SF1">
    <property type="entry name" value="NUCLEOLAR PROTEIN NET1-RELATED"/>
    <property type="match status" value="1"/>
</dbReference>
<feature type="compositionally biased region" description="Basic and acidic residues" evidence="1">
    <location>
        <begin position="572"/>
        <end position="587"/>
    </location>
</feature>
<feature type="domain" description="Nucleolar protein Dnt1-like N-terminal" evidence="2">
    <location>
        <begin position="29"/>
        <end position="97"/>
    </location>
</feature>
<dbReference type="Pfam" id="PF10407">
    <property type="entry name" value="Cytokin_check_N"/>
    <property type="match status" value="1"/>
</dbReference>